<protein>
    <submittedName>
        <fullName evidence="1">Uncharacterized protein</fullName>
    </submittedName>
</protein>
<evidence type="ECO:0000313" key="1">
    <source>
        <dbReference type="EMBL" id="EEF28185.1"/>
    </source>
</evidence>
<accession>B9T7H2</accession>
<evidence type="ECO:0000313" key="2">
    <source>
        <dbReference type="Proteomes" id="UP000008311"/>
    </source>
</evidence>
<gene>
    <name evidence="1" type="ORF">RCOM_0018480</name>
</gene>
<sequence length="112" mass="11955">MLESLSCANRLLQPLGHVPVARPGRPAQCHILPSGGGDKRSCCPAYVHPFVFIREYRPTISSTGSAENPLSEADLICSIALSRGAAVAAFQRIKAAVIPAGRVSEFAVWRRG</sequence>
<name>B9T7H2_RICCO</name>
<dbReference type="InParanoid" id="B9T7H2"/>
<reference evidence="2" key="1">
    <citation type="journal article" date="2010" name="Nat. Biotechnol.">
        <title>Draft genome sequence of the oilseed species Ricinus communis.</title>
        <authorList>
            <person name="Chan A.P."/>
            <person name="Crabtree J."/>
            <person name="Zhao Q."/>
            <person name="Lorenzi H."/>
            <person name="Orvis J."/>
            <person name="Puiu D."/>
            <person name="Melake-Berhan A."/>
            <person name="Jones K.M."/>
            <person name="Redman J."/>
            <person name="Chen G."/>
            <person name="Cahoon E.B."/>
            <person name="Gedil M."/>
            <person name="Stanke M."/>
            <person name="Haas B.J."/>
            <person name="Wortman J.R."/>
            <person name="Fraser-Liggett C.M."/>
            <person name="Ravel J."/>
            <person name="Rabinowicz P.D."/>
        </authorList>
    </citation>
    <scope>NUCLEOTIDE SEQUENCE [LARGE SCALE GENOMIC DNA]</scope>
    <source>
        <strain evidence="2">cv. Hale</strain>
    </source>
</reference>
<dbReference type="Proteomes" id="UP000008311">
    <property type="component" value="Unassembled WGS sequence"/>
</dbReference>
<dbReference type="AlphaFoldDB" id="B9T7H2"/>
<organism evidence="1 2">
    <name type="scientific">Ricinus communis</name>
    <name type="common">Castor bean</name>
    <dbReference type="NCBI Taxonomy" id="3988"/>
    <lineage>
        <taxon>Eukaryota</taxon>
        <taxon>Viridiplantae</taxon>
        <taxon>Streptophyta</taxon>
        <taxon>Embryophyta</taxon>
        <taxon>Tracheophyta</taxon>
        <taxon>Spermatophyta</taxon>
        <taxon>Magnoliopsida</taxon>
        <taxon>eudicotyledons</taxon>
        <taxon>Gunneridae</taxon>
        <taxon>Pentapetalae</taxon>
        <taxon>rosids</taxon>
        <taxon>fabids</taxon>
        <taxon>Malpighiales</taxon>
        <taxon>Euphorbiaceae</taxon>
        <taxon>Acalyphoideae</taxon>
        <taxon>Acalypheae</taxon>
        <taxon>Ricinus</taxon>
    </lineage>
</organism>
<dbReference type="EMBL" id="EQ974753">
    <property type="protein sequence ID" value="EEF28185.1"/>
    <property type="molecule type" value="Genomic_DNA"/>
</dbReference>
<proteinExistence type="predicted"/>
<keyword evidence="2" id="KW-1185">Reference proteome</keyword>